<reference evidence="1 2" key="1">
    <citation type="submission" date="2018-09" db="EMBL/GenBank/DDBJ databases">
        <title>Evolutionary history of phycoerythrin pigmentation in the water bloom-forming cyanobacterium Microcystis aeruginosa.</title>
        <authorList>
            <person name="Tanabe Y."/>
            <person name="Tanabe Y."/>
            <person name="Yamaguchi H."/>
        </authorList>
    </citation>
    <scope>NUCLEOTIDE SEQUENCE [LARGE SCALE GENOMIC DNA]</scope>
    <source>
        <strain evidence="1 2">NIES-2519</strain>
    </source>
</reference>
<name>A0A5A5RIG4_MICAE</name>
<dbReference type="RefSeq" id="WP_149979789.1">
    <property type="nucleotide sequence ID" value="NZ_BHVO01000160.1"/>
</dbReference>
<evidence type="ECO:0000313" key="2">
    <source>
        <dbReference type="Proteomes" id="UP000323569"/>
    </source>
</evidence>
<dbReference type="Proteomes" id="UP000323569">
    <property type="component" value="Unassembled WGS sequence"/>
</dbReference>
<comment type="caution">
    <text evidence="1">The sequence shown here is derived from an EMBL/GenBank/DDBJ whole genome shotgun (WGS) entry which is preliminary data.</text>
</comment>
<evidence type="ECO:0000313" key="1">
    <source>
        <dbReference type="EMBL" id="GCA72972.1"/>
    </source>
</evidence>
<dbReference type="EMBL" id="BHVO01000160">
    <property type="protein sequence ID" value="GCA72972.1"/>
    <property type="molecule type" value="Genomic_DNA"/>
</dbReference>
<accession>A0A5A5RIG4</accession>
<gene>
    <name evidence="1" type="ORF">MiYa_04530</name>
</gene>
<protein>
    <submittedName>
        <fullName evidence="1">Uncharacterized protein</fullName>
    </submittedName>
</protein>
<dbReference type="AlphaFoldDB" id="A0A5A5RIG4"/>
<proteinExistence type="predicted"/>
<organism evidence="1 2">
    <name type="scientific">Microcystis aeruginosa NIES-2519</name>
    <dbReference type="NCBI Taxonomy" id="2303981"/>
    <lineage>
        <taxon>Bacteria</taxon>
        <taxon>Bacillati</taxon>
        <taxon>Cyanobacteriota</taxon>
        <taxon>Cyanophyceae</taxon>
        <taxon>Oscillatoriophycideae</taxon>
        <taxon>Chroococcales</taxon>
        <taxon>Microcystaceae</taxon>
        <taxon>Microcystis</taxon>
    </lineage>
</organism>
<sequence length="190" mass="21558">MSKIISFSISDRYLDKIRSLYPNLTENLAFKQFVTDRLDLSLDDTLDGDLDGKLKTLVKSELNALLDARLDDAVGKLIGDLSERLSRVESRLGSRLDDNLDATILDGILDDSLDAIILEDNSDKGLDNMVSPLKIGYTDQELAEKLGVTVASIKRWKTHFNKGKYSKPFTCPDFFEKWHLNEDKLWESKE</sequence>